<feature type="transmembrane region" description="Helical" evidence="8">
    <location>
        <begin position="342"/>
        <end position="367"/>
    </location>
</feature>
<evidence type="ECO:0000256" key="4">
    <source>
        <dbReference type="ARBA" id="ARBA00022692"/>
    </source>
</evidence>
<dbReference type="InterPro" id="IPR036259">
    <property type="entry name" value="MFS_trans_sf"/>
</dbReference>
<dbReference type="InterPro" id="IPR005828">
    <property type="entry name" value="MFS_sugar_transport-like"/>
</dbReference>
<keyword evidence="6 8" id="KW-0472">Membrane</keyword>
<proteinExistence type="inferred from homology"/>
<dbReference type="InterPro" id="IPR003663">
    <property type="entry name" value="Sugar/inositol_transpt"/>
</dbReference>
<protein>
    <submittedName>
        <fullName evidence="10">Sugar porter family MFS transporter</fullName>
    </submittedName>
</protein>
<keyword evidence="4 8" id="KW-0812">Transmembrane</keyword>
<feature type="transmembrane region" description="Helical" evidence="8">
    <location>
        <begin position="43"/>
        <end position="62"/>
    </location>
</feature>
<keyword evidence="11" id="KW-1185">Reference proteome</keyword>
<evidence type="ECO:0000256" key="3">
    <source>
        <dbReference type="ARBA" id="ARBA00022448"/>
    </source>
</evidence>
<dbReference type="PROSITE" id="PS50850">
    <property type="entry name" value="MFS"/>
    <property type="match status" value="1"/>
</dbReference>
<dbReference type="PANTHER" id="PTHR48023">
    <property type="entry name" value="D-XYLOSE-PROTON SYMPORTER-LIKE 2"/>
    <property type="match status" value="1"/>
</dbReference>
<keyword evidence="5 8" id="KW-1133">Transmembrane helix</keyword>
<organism evidence="10 11">
    <name type="scientific">Flammeovirga aprica JL-4</name>
    <dbReference type="NCBI Taxonomy" id="694437"/>
    <lineage>
        <taxon>Bacteria</taxon>
        <taxon>Pseudomonadati</taxon>
        <taxon>Bacteroidota</taxon>
        <taxon>Cytophagia</taxon>
        <taxon>Cytophagales</taxon>
        <taxon>Flammeovirgaceae</taxon>
        <taxon>Flammeovirga</taxon>
    </lineage>
</organism>
<feature type="transmembrane region" description="Helical" evidence="8">
    <location>
        <begin position="176"/>
        <end position="198"/>
    </location>
</feature>
<dbReference type="InterPro" id="IPR020846">
    <property type="entry name" value="MFS_dom"/>
</dbReference>
<dbReference type="InterPro" id="IPR005829">
    <property type="entry name" value="Sugar_transporter_CS"/>
</dbReference>
<evidence type="ECO:0000256" key="7">
    <source>
        <dbReference type="RuleBase" id="RU003346"/>
    </source>
</evidence>
<dbReference type="EMBL" id="JABANE010000027">
    <property type="protein sequence ID" value="NME68690.1"/>
    <property type="molecule type" value="Genomic_DNA"/>
</dbReference>
<comment type="similarity">
    <text evidence="2 7">Belongs to the major facilitator superfamily. Sugar transporter (TC 2.A.1.1) family.</text>
</comment>
<dbReference type="Proteomes" id="UP000576082">
    <property type="component" value="Unassembled WGS sequence"/>
</dbReference>
<dbReference type="PROSITE" id="PS00216">
    <property type="entry name" value="SUGAR_TRANSPORT_1"/>
    <property type="match status" value="2"/>
</dbReference>
<name>A0A7X9P3H7_9BACT</name>
<feature type="transmembrane region" description="Helical" evidence="8">
    <location>
        <begin position="74"/>
        <end position="93"/>
    </location>
</feature>
<gene>
    <name evidence="10" type="ORF">HHU12_12030</name>
</gene>
<dbReference type="Pfam" id="PF00083">
    <property type="entry name" value="Sugar_tr"/>
    <property type="match status" value="1"/>
</dbReference>
<feature type="transmembrane region" description="Helical" evidence="8">
    <location>
        <begin position="286"/>
        <end position="304"/>
    </location>
</feature>
<dbReference type="Gene3D" id="1.20.1250.20">
    <property type="entry name" value="MFS general substrate transporter like domains"/>
    <property type="match status" value="2"/>
</dbReference>
<evidence type="ECO:0000256" key="6">
    <source>
        <dbReference type="ARBA" id="ARBA00023136"/>
    </source>
</evidence>
<evidence type="ECO:0000256" key="2">
    <source>
        <dbReference type="ARBA" id="ARBA00010992"/>
    </source>
</evidence>
<feature type="transmembrane region" description="Helical" evidence="8">
    <location>
        <begin position="407"/>
        <end position="426"/>
    </location>
</feature>
<feature type="transmembrane region" description="Helical" evidence="8">
    <location>
        <begin position="251"/>
        <end position="271"/>
    </location>
</feature>
<dbReference type="AlphaFoldDB" id="A0A7X9P3H7"/>
<dbReference type="PRINTS" id="PR00171">
    <property type="entry name" value="SUGRTRNSPORT"/>
</dbReference>
<accession>A0A7X9P3H7</accession>
<evidence type="ECO:0000256" key="5">
    <source>
        <dbReference type="ARBA" id="ARBA00022989"/>
    </source>
</evidence>
<feature type="transmembrane region" description="Helical" evidence="8">
    <location>
        <begin position="132"/>
        <end position="150"/>
    </location>
</feature>
<feature type="transmembrane region" description="Helical" evidence="8">
    <location>
        <begin position="316"/>
        <end position="336"/>
    </location>
</feature>
<dbReference type="GO" id="GO:0022857">
    <property type="term" value="F:transmembrane transporter activity"/>
    <property type="evidence" value="ECO:0007669"/>
    <property type="project" value="InterPro"/>
</dbReference>
<dbReference type="InterPro" id="IPR050820">
    <property type="entry name" value="MFS_Sugar_Transporter"/>
</dbReference>
<dbReference type="NCBIfam" id="TIGR00879">
    <property type="entry name" value="SP"/>
    <property type="match status" value="1"/>
</dbReference>
<evidence type="ECO:0000256" key="8">
    <source>
        <dbReference type="SAM" id="Phobius"/>
    </source>
</evidence>
<keyword evidence="3 7" id="KW-0813">Transport</keyword>
<sequence length="446" mass="48435">MNAKVIIVTFIAALAGLLFGFDTAVISGTIPFVQSQYELTAALTGWFVSSALLGSILGVSVSGWCSDRFGRKNILIASAILFLLSAIGCALSDSFQTLVVYRILGGIAIGFASMVAPLYISEIAPKKHRGRLVTIYQLTITLGILGAYFSNHLVQDIALNTTSFNGATHELIVSEYWRGMFAVELFPALLFLVGMFFVPKSPRWLQIKGQIEEARAVSKELVIDLETPDNNKEKVALSTLFNGWLKKPMGIAIFLMMFSQLCGINAIIYYGPSILAEAGLSISDSLGGQVTIGIINCLFTFLAIKQIDNWGRKPLLMMGAIGVTIALLTTSVLFFLDLTNGLWVVGSILLFIACYAFSLGPVQFVVAAEVFPTKYRAKAMSISTLILWGANAVVGQVFPILLESGGATLTFLIFGLICIPCVFFIFKHIPETKGKSLEEIEKLWTS</sequence>
<feature type="transmembrane region" description="Helical" evidence="8">
    <location>
        <begin position="379"/>
        <end position="401"/>
    </location>
</feature>
<dbReference type="PROSITE" id="PS00217">
    <property type="entry name" value="SUGAR_TRANSPORT_2"/>
    <property type="match status" value="1"/>
</dbReference>
<dbReference type="RefSeq" id="WP_169656989.1">
    <property type="nucleotide sequence ID" value="NZ_JABANE010000027.1"/>
</dbReference>
<reference evidence="10 11" key="1">
    <citation type="submission" date="2020-04" db="EMBL/GenBank/DDBJ databases">
        <title>Flammeovirga sp. SR4, a novel species isolated from seawater.</title>
        <authorList>
            <person name="Wang X."/>
        </authorList>
    </citation>
    <scope>NUCLEOTIDE SEQUENCE [LARGE SCALE GENOMIC DNA]</scope>
    <source>
        <strain evidence="10 11">ATCC 23126</strain>
    </source>
</reference>
<evidence type="ECO:0000256" key="1">
    <source>
        <dbReference type="ARBA" id="ARBA00004141"/>
    </source>
</evidence>
<evidence type="ECO:0000313" key="11">
    <source>
        <dbReference type="Proteomes" id="UP000576082"/>
    </source>
</evidence>
<comment type="caution">
    <text evidence="10">The sequence shown here is derived from an EMBL/GenBank/DDBJ whole genome shotgun (WGS) entry which is preliminary data.</text>
</comment>
<feature type="domain" description="Major facilitator superfamily (MFS) profile" evidence="9">
    <location>
        <begin position="8"/>
        <end position="433"/>
    </location>
</feature>
<evidence type="ECO:0000313" key="10">
    <source>
        <dbReference type="EMBL" id="NME68690.1"/>
    </source>
</evidence>
<dbReference type="SUPFAM" id="SSF103473">
    <property type="entry name" value="MFS general substrate transporter"/>
    <property type="match status" value="1"/>
</dbReference>
<comment type="subcellular location">
    <subcellularLocation>
        <location evidence="1">Membrane</location>
        <topology evidence="1">Multi-pass membrane protein</topology>
    </subcellularLocation>
</comment>
<dbReference type="PANTHER" id="PTHR48023:SF4">
    <property type="entry name" value="D-XYLOSE-PROTON SYMPORTER-LIKE 2"/>
    <property type="match status" value="1"/>
</dbReference>
<feature type="transmembrane region" description="Helical" evidence="8">
    <location>
        <begin position="99"/>
        <end position="120"/>
    </location>
</feature>
<evidence type="ECO:0000259" key="9">
    <source>
        <dbReference type="PROSITE" id="PS50850"/>
    </source>
</evidence>
<dbReference type="GO" id="GO:0016020">
    <property type="term" value="C:membrane"/>
    <property type="evidence" value="ECO:0007669"/>
    <property type="project" value="UniProtKB-SubCell"/>
</dbReference>